<organism evidence="11 12">
    <name type="scientific">Mortierella isabellina</name>
    <name type="common">Filamentous fungus</name>
    <name type="synonym">Umbelopsis isabellina</name>
    <dbReference type="NCBI Taxonomy" id="91625"/>
    <lineage>
        <taxon>Eukaryota</taxon>
        <taxon>Fungi</taxon>
        <taxon>Fungi incertae sedis</taxon>
        <taxon>Mucoromycota</taxon>
        <taxon>Mucoromycotina</taxon>
        <taxon>Umbelopsidomycetes</taxon>
        <taxon>Umbelopsidales</taxon>
        <taxon>Umbelopsidaceae</taxon>
        <taxon>Umbelopsis</taxon>
    </lineage>
</organism>
<dbReference type="InterPro" id="IPR004856">
    <property type="entry name" value="Glyco_trans_ALG6/ALG8"/>
</dbReference>
<evidence type="ECO:0000256" key="2">
    <source>
        <dbReference type="ARBA" id="ARBA00004922"/>
    </source>
</evidence>
<evidence type="ECO:0000256" key="5">
    <source>
        <dbReference type="ARBA" id="ARBA00022679"/>
    </source>
</evidence>
<protein>
    <recommendedName>
        <fullName evidence="10">Alpha-1,3-glucosyltransferase</fullName>
        <ecNumber evidence="10">2.4.1.-</ecNumber>
    </recommendedName>
</protein>
<evidence type="ECO:0000256" key="1">
    <source>
        <dbReference type="ARBA" id="ARBA00004477"/>
    </source>
</evidence>
<dbReference type="Pfam" id="PF03155">
    <property type="entry name" value="Alg6_Alg8"/>
    <property type="match status" value="1"/>
</dbReference>
<dbReference type="GO" id="GO:0005789">
    <property type="term" value="C:endoplasmic reticulum membrane"/>
    <property type="evidence" value="ECO:0007669"/>
    <property type="project" value="UniProtKB-SubCell"/>
</dbReference>
<feature type="transmembrane region" description="Helical" evidence="10">
    <location>
        <begin position="412"/>
        <end position="429"/>
    </location>
</feature>
<feature type="transmembrane region" description="Helical" evidence="10">
    <location>
        <begin position="435"/>
        <end position="453"/>
    </location>
</feature>
<feature type="transmembrane region" description="Helical" evidence="10">
    <location>
        <begin position="143"/>
        <end position="162"/>
    </location>
</feature>
<dbReference type="GO" id="GO:0042281">
    <property type="term" value="F:dolichyl pyrophosphate Man9GlcNAc2 alpha-1,3-glucosyltransferase activity"/>
    <property type="evidence" value="ECO:0007669"/>
    <property type="project" value="TreeGrafter"/>
</dbReference>
<proteinExistence type="inferred from homology"/>
<dbReference type="PANTHER" id="PTHR12413:SF1">
    <property type="entry name" value="DOLICHYL PYROPHOSPHATE MAN9GLCNAC2 ALPHA-1,3-GLUCOSYLTRANSFERASE"/>
    <property type="match status" value="1"/>
</dbReference>
<evidence type="ECO:0000313" key="11">
    <source>
        <dbReference type="EMBL" id="KAG2174918.1"/>
    </source>
</evidence>
<comment type="subcellular location">
    <subcellularLocation>
        <location evidence="1 10">Endoplasmic reticulum membrane</location>
        <topology evidence="1 10">Multi-pass membrane protein</topology>
    </subcellularLocation>
</comment>
<feature type="transmembrane region" description="Helical" evidence="10">
    <location>
        <begin position="213"/>
        <end position="242"/>
    </location>
</feature>
<evidence type="ECO:0000313" key="12">
    <source>
        <dbReference type="Proteomes" id="UP000654370"/>
    </source>
</evidence>
<feature type="transmembrane region" description="Helical" evidence="10">
    <location>
        <begin position="104"/>
        <end position="123"/>
    </location>
</feature>
<feature type="transmembrane region" description="Helical" evidence="10">
    <location>
        <begin position="21"/>
        <end position="39"/>
    </location>
</feature>
<evidence type="ECO:0000256" key="4">
    <source>
        <dbReference type="ARBA" id="ARBA00022676"/>
    </source>
</evidence>
<dbReference type="EC" id="2.4.1.-" evidence="10"/>
<keyword evidence="12" id="KW-1185">Reference proteome</keyword>
<evidence type="ECO:0000256" key="8">
    <source>
        <dbReference type="ARBA" id="ARBA00022989"/>
    </source>
</evidence>
<gene>
    <name evidence="11" type="ORF">INT43_005980</name>
</gene>
<feature type="transmembrane region" description="Helical" evidence="10">
    <location>
        <begin position="174"/>
        <end position="193"/>
    </location>
</feature>
<dbReference type="PANTHER" id="PTHR12413">
    <property type="entry name" value="DOLICHYL GLYCOSYLTRANSFERASE"/>
    <property type="match status" value="1"/>
</dbReference>
<keyword evidence="6 10" id="KW-0812">Transmembrane</keyword>
<feature type="transmembrane region" description="Helical" evidence="10">
    <location>
        <begin position="322"/>
        <end position="342"/>
    </location>
</feature>
<evidence type="ECO:0000256" key="3">
    <source>
        <dbReference type="ARBA" id="ARBA00008715"/>
    </source>
</evidence>
<evidence type="ECO:0000256" key="7">
    <source>
        <dbReference type="ARBA" id="ARBA00022824"/>
    </source>
</evidence>
<dbReference type="OrthoDB" id="5589195at2759"/>
<evidence type="ECO:0000256" key="6">
    <source>
        <dbReference type="ARBA" id="ARBA00022692"/>
    </source>
</evidence>
<keyword evidence="7 10" id="KW-0256">Endoplasmic reticulum</keyword>
<keyword evidence="4 10" id="KW-0328">Glycosyltransferase</keyword>
<dbReference type="EMBL" id="JAEPQZ010000012">
    <property type="protein sequence ID" value="KAG2174918.1"/>
    <property type="molecule type" value="Genomic_DNA"/>
</dbReference>
<evidence type="ECO:0000256" key="10">
    <source>
        <dbReference type="RuleBase" id="RU363110"/>
    </source>
</evidence>
<accession>A0A8H7PJ50</accession>
<feature type="transmembrane region" description="Helical" evidence="10">
    <location>
        <begin position="254"/>
        <end position="274"/>
    </location>
</feature>
<feature type="transmembrane region" description="Helical" evidence="10">
    <location>
        <begin position="349"/>
        <end position="368"/>
    </location>
</feature>
<reference evidence="11" key="1">
    <citation type="submission" date="2020-12" db="EMBL/GenBank/DDBJ databases">
        <title>Metabolic potential, ecology and presence of endohyphal bacteria is reflected in genomic diversity of Mucoromycotina.</title>
        <authorList>
            <person name="Muszewska A."/>
            <person name="Okrasinska A."/>
            <person name="Steczkiewicz K."/>
            <person name="Drgas O."/>
            <person name="Orlowska M."/>
            <person name="Perlinska-Lenart U."/>
            <person name="Aleksandrzak-Piekarczyk T."/>
            <person name="Szatraj K."/>
            <person name="Zielenkiewicz U."/>
            <person name="Pilsyk S."/>
            <person name="Malc E."/>
            <person name="Mieczkowski P."/>
            <person name="Kruszewska J.S."/>
            <person name="Biernat P."/>
            <person name="Pawlowska J."/>
        </authorList>
    </citation>
    <scope>NUCLEOTIDE SEQUENCE</scope>
    <source>
        <strain evidence="11">WA0000067209</strain>
    </source>
</reference>
<comment type="caution">
    <text evidence="11">The sequence shown here is derived from an EMBL/GenBank/DDBJ whole genome shotgun (WGS) entry which is preliminary data.</text>
</comment>
<keyword evidence="9 10" id="KW-0472">Membrane</keyword>
<name>A0A8H7PJ50_MORIS</name>
<dbReference type="AlphaFoldDB" id="A0A8H7PJ50"/>
<comment type="pathway">
    <text evidence="2 10">Protein modification; protein glycosylation.</text>
</comment>
<dbReference type="Proteomes" id="UP000654370">
    <property type="component" value="Unassembled WGS sequence"/>
</dbReference>
<feature type="transmembrane region" description="Helical" evidence="10">
    <location>
        <begin position="465"/>
        <end position="486"/>
    </location>
</feature>
<keyword evidence="8 10" id="KW-1133">Transmembrane helix</keyword>
<comment type="similarity">
    <text evidence="3 10">Belongs to the ALG6/ALG8 glucosyltransferase family.</text>
</comment>
<sequence>MVPDAHADPDFLDRAARVLSVRHVGTIGCCVESVFWYAFENPGRIVSIIVLSIVLSSGFQTPPLFGDYEAQRHWMEITVHLPISKWYRYDLQWWGLDYPPLTAYHSWVCGIVGSWINPAWFALDTSRGYESPESKHFMRGTVAFWEAVIFVPAVLVFAQICYGKQGYLKKNIAILLVLLHPALIIIDHGHFQFNSIMLGTTLWAVNCFMMQSYALGSVFFCFSLAFKQMALYYAPAVFAFLLGRCFKEVRGINLFIKLGITVVLTFGALLAPFLTSIEDIQQVVHRVFPVARGLYEDKVANIWCAINVAIKLRQLLSLQTTVRLSLAATCLAMLPSVVHLGLNPTRKRMMYGLINCSMAFFLLSFQVHEKTILLPLLPIMLLTLEEPWAVQLFTNVAMFSMYPLLKRDDLIVPYFLTTILWNYVAGYHVLKMPKIIKWMSIICYTSMIAWHLAEANIPAPSNLPDIYTVLNVLFSCGCFVLAFIYFNWRQFSLIDNVHETLEEQKEKKQN</sequence>
<dbReference type="UniPathway" id="UPA00378"/>
<keyword evidence="5 10" id="KW-0808">Transferase</keyword>
<evidence type="ECO:0000256" key="9">
    <source>
        <dbReference type="ARBA" id="ARBA00023136"/>
    </source>
</evidence>
<feature type="transmembrane region" description="Helical" evidence="10">
    <location>
        <begin position="45"/>
        <end position="65"/>
    </location>
</feature>